<keyword evidence="4" id="KW-0808">Transferase</keyword>
<dbReference type="InterPro" id="IPR027379">
    <property type="entry name" value="CLS_N"/>
</dbReference>
<dbReference type="NCBIfam" id="TIGR04265">
    <property type="entry name" value="bac_cardiolipin"/>
    <property type="match status" value="1"/>
</dbReference>
<keyword evidence="10" id="KW-0594">Phospholipid biosynthesis</keyword>
<dbReference type="CDD" id="cd09158">
    <property type="entry name" value="PLDc_EcCLS_like_2"/>
    <property type="match status" value="1"/>
</dbReference>
<keyword evidence="5 13" id="KW-0812">Transmembrane</keyword>
<evidence type="ECO:0000256" key="5">
    <source>
        <dbReference type="ARBA" id="ARBA00022692"/>
    </source>
</evidence>
<evidence type="ECO:0000256" key="2">
    <source>
        <dbReference type="ARBA" id="ARBA00022475"/>
    </source>
</evidence>
<dbReference type="Gene3D" id="3.30.870.10">
    <property type="entry name" value="Endonuclease Chain A"/>
    <property type="match status" value="2"/>
</dbReference>
<evidence type="ECO:0000313" key="15">
    <source>
        <dbReference type="EMBL" id="UTT63177.1"/>
    </source>
</evidence>
<evidence type="ECO:0000256" key="11">
    <source>
        <dbReference type="ARBA" id="ARBA00023264"/>
    </source>
</evidence>
<organism evidence="15 16">
    <name type="scientific">Microcella humidisoli</name>
    <dbReference type="NCBI Taxonomy" id="2963406"/>
    <lineage>
        <taxon>Bacteria</taxon>
        <taxon>Bacillati</taxon>
        <taxon>Actinomycetota</taxon>
        <taxon>Actinomycetes</taxon>
        <taxon>Micrococcales</taxon>
        <taxon>Microbacteriaceae</taxon>
        <taxon>Microcella</taxon>
    </lineage>
</organism>
<evidence type="ECO:0000256" key="4">
    <source>
        <dbReference type="ARBA" id="ARBA00022679"/>
    </source>
</evidence>
<reference evidence="15" key="1">
    <citation type="submission" date="2022-07" db="EMBL/GenBank/DDBJ databases">
        <title>Taxonomic analysis of Microcella humidisoli nov. sp., isolated from riverside soil.</title>
        <authorList>
            <person name="Molina K.M."/>
            <person name="Kim S.B."/>
        </authorList>
    </citation>
    <scope>NUCLEOTIDE SEQUENCE</scope>
    <source>
        <strain evidence="15">MMS21-STM10</strain>
    </source>
</reference>
<name>A0ABY5FXY0_9MICO</name>
<dbReference type="PANTHER" id="PTHR21248">
    <property type="entry name" value="CARDIOLIPIN SYNTHASE"/>
    <property type="match status" value="1"/>
</dbReference>
<evidence type="ECO:0000256" key="10">
    <source>
        <dbReference type="ARBA" id="ARBA00023209"/>
    </source>
</evidence>
<keyword evidence="7 13" id="KW-1133">Transmembrane helix</keyword>
<evidence type="ECO:0000256" key="13">
    <source>
        <dbReference type="SAM" id="Phobius"/>
    </source>
</evidence>
<dbReference type="PROSITE" id="PS50035">
    <property type="entry name" value="PLD"/>
    <property type="match status" value="2"/>
</dbReference>
<keyword evidence="3" id="KW-0444">Lipid biosynthesis</keyword>
<evidence type="ECO:0000256" key="3">
    <source>
        <dbReference type="ARBA" id="ARBA00022516"/>
    </source>
</evidence>
<proteinExistence type="predicted"/>
<keyword evidence="6" id="KW-0677">Repeat</keyword>
<dbReference type="SUPFAM" id="SSF56024">
    <property type="entry name" value="Phospholipase D/nuclease"/>
    <property type="match status" value="2"/>
</dbReference>
<dbReference type="EC" id="2.7.8.-" evidence="12"/>
<keyword evidence="2" id="KW-1003">Cell membrane</keyword>
<keyword evidence="9 13" id="KW-0472">Membrane</keyword>
<evidence type="ECO:0000313" key="16">
    <source>
        <dbReference type="Proteomes" id="UP001060039"/>
    </source>
</evidence>
<dbReference type="InterPro" id="IPR001736">
    <property type="entry name" value="PLipase_D/transphosphatidylase"/>
</dbReference>
<evidence type="ECO:0000256" key="12">
    <source>
        <dbReference type="NCBIfam" id="TIGR04265"/>
    </source>
</evidence>
<dbReference type="EMBL" id="CP101497">
    <property type="protein sequence ID" value="UTT63177.1"/>
    <property type="molecule type" value="Genomic_DNA"/>
</dbReference>
<evidence type="ECO:0000256" key="1">
    <source>
        <dbReference type="ARBA" id="ARBA00004651"/>
    </source>
</evidence>
<dbReference type="Proteomes" id="UP001060039">
    <property type="component" value="Chromosome"/>
</dbReference>
<dbReference type="InterPro" id="IPR025202">
    <property type="entry name" value="PLD-like_dom"/>
</dbReference>
<keyword evidence="11" id="KW-1208">Phospholipid metabolism</keyword>
<dbReference type="Pfam" id="PF13396">
    <property type="entry name" value="PLDc_N"/>
    <property type="match status" value="1"/>
</dbReference>
<evidence type="ECO:0000256" key="7">
    <source>
        <dbReference type="ARBA" id="ARBA00022989"/>
    </source>
</evidence>
<dbReference type="RefSeq" id="WP_255160310.1">
    <property type="nucleotide sequence ID" value="NZ_CP101497.1"/>
</dbReference>
<dbReference type="Pfam" id="PF13091">
    <property type="entry name" value="PLDc_2"/>
    <property type="match status" value="2"/>
</dbReference>
<protein>
    <recommendedName>
        <fullName evidence="12">Cardiolipin synthase</fullName>
        <ecNumber evidence="12">2.7.8.-</ecNumber>
    </recommendedName>
</protein>
<feature type="domain" description="PLD phosphodiesterase" evidence="14">
    <location>
        <begin position="399"/>
        <end position="426"/>
    </location>
</feature>
<evidence type="ECO:0000256" key="8">
    <source>
        <dbReference type="ARBA" id="ARBA00023098"/>
    </source>
</evidence>
<dbReference type="SMART" id="SM00155">
    <property type="entry name" value="PLDc"/>
    <property type="match status" value="2"/>
</dbReference>
<evidence type="ECO:0000256" key="6">
    <source>
        <dbReference type="ARBA" id="ARBA00022737"/>
    </source>
</evidence>
<feature type="transmembrane region" description="Helical" evidence="13">
    <location>
        <begin position="37"/>
        <end position="60"/>
    </location>
</feature>
<keyword evidence="8" id="KW-0443">Lipid metabolism</keyword>
<comment type="subcellular location">
    <subcellularLocation>
        <location evidence="1">Cell membrane</location>
        <topology evidence="1">Multi-pass membrane protein</topology>
    </subcellularLocation>
</comment>
<evidence type="ECO:0000259" key="14">
    <source>
        <dbReference type="PROSITE" id="PS50035"/>
    </source>
</evidence>
<sequence length="486" mass="54722">MPSDATGLLPALLVVAHVVLGSIAIILISARRRPSTAIAWMLTIIFIPYIGAIAFFLVGLSRLPKRRREKQHEVSRAILDRTEGLDRVSHRDEWPEWLGSSVRLNENLGALPMVGGNRAELIDDYEGAIAAMVADIDTAEQYVHVEFFILTLDATTEPFFAALERATARGVTVRVLSDHLMSILYPPRKETLGRLAAMGAEWHGMLPLRPWKGQWQRPDLRNHRKLVVVDGRVGHTGSQNMIQSNYGKKKSIARGLHWHEVMVRLEGPVVRELDAVFVTDWYSETDELLPLDTSPVVLGDDPALLDAQVLPSGPSFENDNNLKLYTTLIHKAERQVSITSPYFVPDEAIQLAIITAASRGLLVELYVSEIGDQFFVYHAQRSYYEDLLRAGVRIYLYQAPTVLHSKHFTIDDDVAIVGSSNMDIRSFSLNMEVSVMVHGAEFVQRMRAIEASYRAESRELHLDEWVRRPWGEKARDSIARLTSSLQ</sequence>
<feature type="domain" description="PLD phosphodiesterase" evidence="14">
    <location>
        <begin position="218"/>
        <end position="245"/>
    </location>
</feature>
<evidence type="ECO:0000256" key="9">
    <source>
        <dbReference type="ARBA" id="ARBA00023136"/>
    </source>
</evidence>
<accession>A0ABY5FXY0</accession>
<dbReference type="PANTHER" id="PTHR21248:SF22">
    <property type="entry name" value="PHOSPHOLIPASE D"/>
    <property type="match status" value="1"/>
</dbReference>
<gene>
    <name evidence="15" type="primary">cls</name>
    <name evidence="15" type="ORF">NNL39_03450</name>
</gene>
<dbReference type="InterPro" id="IPR022924">
    <property type="entry name" value="Cardiolipin_synthase"/>
</dbReference>
<keyword evidence="16" id="KW-1185">Reference proteome</keyword>